<organism evidence="2">
    <name type="scientific">Lepeophtheirus salmonis</name>
    <name type="common">Salmon louse</name>
    <name type="synonym">Caligus salmonis</name>
    <dbReference type="NCBI Taxonomy" id="72036"/>
    <lineage>
        <taxon>Eukaryota</taxon>
        <taxon>Metazoa</taxon>
        <taxon>Ecdysozoa</taxon>
        <taxon>Arthropoda</taxon>
        <taxon>Crustacea</taxon>
        <taxon>Multicrustacea</taxon>
        <taxon>Hexanauplia</taxon>
        <taxon>Copepoda</taxon>
        <taxon>Siphonostomatoida</taxon>
        <taxon>Caligidae</taxon>
        <taxon>Lepeophtheirus</taxon>
    </lineage>
</organism>
<keyword evidence="1" id="KW-0812">Transmembrane</keyword>
<sequence length="40" mass="4955">MTRNFLIYIMNIYFFQIIELHGIENIFYGKNKLSFLIQMH</sequence>
<feature type="transmembrane region" description="Helical" evidence="1">
    <location>
        <begin position="6"/>
        <end position="28"/>
    </location>
</feature>
<keyword evidence="1" id="KW-0472">Membrane</keyword>
<dbReference type="EMBL" id="HACA01028259">
    <property type="protein sequence ID" value="CDW45620.1"/>
    <property type="molecule type" value="Transcribed_RNA"/>
</dbReference>
<proteinExistence type="predicted"/>
<keyword evidence="1" id="KW-1133">Transmembrane helix</keyword>
<reference evidence="2" key="1">
    <citation type="submission" date="2014-05" db="EMBL/GenBank/DDBJ databases">
        <authorList>
            <person name="Chronopoulou M."/>
        </authorList>
    </citation>
    <scope>NUCLEOTIDE SEQUENCE</scope>
    <source>
        <tissue evidence="2">Whole organism</tissue>
    </source>
</reference>
<protein>
    <submittedName>
        <fullName evidence="2">Uncharacterized protein</fullName>
    </submittedName>
</protein>
<dbReference type="AlphaFoldDB" id="A0A0K2V5M0"/>
<evidence type="ECO:0000313" key="2">
    <source>
        <dbReference type="EMBL" id="CDW45620.1"/>
    </source>
</evidence>
<evidence type="ECO:0000256" key="1">
    <source>
        <dbReference type="SAM" id="Phobius"/>
    </source>
</evidence>
<accession>A0A0K2V5M0</accession>
<name>A0A0K2V5M0_LEPSM</name>